<dbReference type="AlphaFoldDB" id="A0AA86VVE5"/>
<dbReference type="PANTHER" id="PTHR32246">
    <property type="entry name" value="INGRESSION PROTEIN FIC1"/>
    <property type="match status" value="1"/>
</dbReference>
<dbReference type="Pfam" id="PF00168">
    <property type="entry name" value="C2"/>
    <property type="match status" value="1"/>
</dbReference>
<evidence type="ECO:0000313" key="2">
    <source>
        <dbReference type="EMBL" id="CAJ1816117.1"/>
    </source>
</evidence>
<dbReference type="SMART" id="SM00239">
    <property type="entry name" value="C2"/>
    <property type="match status" value="1"/>
</dbReference>
<dbReference type="InterPro" id="IPR000008">
    <property type="entry name" value="C2_dom"/>
</dbReference>
<sequence length="176" mass="19475">MEITIISAENLCMNGKPIKKDTYVVIHTQSSTKFFTTRTQEEGGSNNPSWNEKFLVDGTNCITLEVQCKTWLGVKSVGAARIAVSEFNFEGFVAENSLQFLSYRLWDEKGKRNGVINFSVRVVKAPPECESSGSMVEIEKNLRGFGTQVTVGENDDSAGIVTGVPVFWNCPLNIPR</sequence>
<dbReference type="PROSITE" id="PS50004">
    <property type="entry name" value="C2"/>
    <property type="match status" value="1"/>
</dbReference>
<gene>
    <name evidence="2" type="ORF">AYBTSS11_LOCUS1026</name>
</gene>
<dbReference type="Gene3D" id="2.60.40.150">
    <property type="entry name" value="C2 domain"/>
    <property type="match status" value="1"/>
</dbReference>
<dbReference type="InterPro" id="IPR035892">
    <property type="entry name" value="C2_domain_sf"/>
</dbReference>
<dbReference type="PANTHER" id="PTHR32246:SF17">
    <property type="entry name" value="BON1-ASSOCIATED PROTEIN 2"/>
    <property type="match status" value="1"/>
</dbReference>
<evidence type="ECO:0000313" key="3">
    <source>
        <dbReference type="Proteomes" id="UP001189624"/>
    </source>
</evidence>
<accession>A0AA86VVE5</accession>
<organism evidence="2 3">
    <name type="scientific">Sphenostylis stenocarpa</name>
    <dbReference type="NCBI Taxonomy" id="92480"/>
    <lineage>
        <taxon>Eukaryota</taxon>
        <taxon>Viridiplantae</taxon>
        <taxon>Streptophyta</taxon>
        <taxon>Embryophyta</taxon>
        <taxon>Tracheophyta</taxon>
        <taxon>Spermatophyta</taxon>
        <taxon>Magnoliopsida</taxon>
        <taxon>eudicotyledons</taxon>
        <taxon>Gunneridae</taxon>
        <taxon>Pentapetalae</taxon>
        <taxon>rosids</taxon>
        <taxon>fabids</taxon>
        <taxon>Fabales</taxon>
        <taxon>Fabaceae</taxon>
        <taxon>Papilionoideae</taxon>
        <taxon>50 kb inversion clade</taxon>
        <taxon>NPAAA clade</taxon>
        <taxon>indigoferoid/millettioid clade</taxon>
        <taxon>Phaseoleae</taxon>
        <taxon>Sphenostylis</taxon>
    </lineage>
</organism>
<reference evidence="2" key="1">
    <citation type="submission" date="2023-10" db="EMBL/GenBank/DDBJ databases">
        <authorList>
            <person name="Domelevo Entfellner J.-B."/>
        </authorList>
    </citation>
    <scope>NUCLEOTIDE SEQUENCE</scope>
</reference>
<feature type="domain" description="C2" evidence="1">
    <location>
        <begin position="1"/>
        <end position="103"/>
    </location>
</feature>
<dbReference type="InterPro" id="IPR044750">
    <property type="entry name" value="C2_SRC2/BAP"/>
</dbReference>
<keyword evidence="3" id="KW-1185">Reference proteome</keyword>
<dbReference type="SUPFAM" id="SSF49562">
    <property type="entry name" value="C2 domain (Calcium/lipid-binding domain, CaLB)"/>
    <property type="match status" value="1"/>
</dbReference>
<dbReference type="Proteomes" id="UP001189624">
    <property type="component" value="Chromosome 1"/>
</dbReference>
<dbReference type="Gramene" id="rna-AYBTSS11_LOCUS1026">
    <property type="protein sequence ID" value="CAJ1816117.1"/>
    <property type="gene ID" value="gene-AYBTSS11_LOCUS1026"/>
</dbReference>
<dbReference type="EMBL" id="OY731398">
    <property type="protein sequence ID" value="CAJ1816117.1"/>
    <property type="molecule type" value="Genomic_DNA"/>
</dbReference>
<proteinExistence type="predicted"/>
<evidence type="ECO:0000259" key="1">
    <source>
        <dbReference type="PROSITE" id="PS50004"/>
    </source>
</evidence>
<dbReference type="GO" id="GO:0006952">
    <property type="term" value="P:defense response"/>
    <property type="evidence" value="ECO:0007669"/>
    <property type="project" value="InterPro"/>
</dbReference>
<dbReference type="CDD" id="cd04051">
    <property type="entry name" value="C2_SRC2_like"/>
    <property type="match status" value="1"/>
</dbReference>
<name>A0AA86VVE5_9FABA</name>
<protein>
    <recommendedName>
        <fullName evidence="1">C2 domain-containing protein</fullName>
    </recommendedName>
</protein>